<evidence type="ECO:0000313" key="4">
    <source>
        <dbReference type="EMBL" id="KAG7153320.1"/>
    </source>
</evidence>
<feature type="zinc finger region" description="C3H1-type" evidence="1">
    <location>
        <begin position="1410"/>
        <end position="1432"/>
    </location>
</feature>
<feature type="region of interest" description="Disordered" evidence="2">
    <location>
        <begin position="1193"/>
        <end position="1253"/>
    </location>
</feature>
<feature type="region of interest" description="Disordered" evidence="2">
    <location>
        <begin position="1538"/>
        <end position="1587"/>
    </location>
</feature>
<reference evidence="4" key="1">
    <citation type="journal article" date="2021" name="Sci. Adv.">
        <title>The American lobster genome reveals insights on longevity, neural, and immune adaptations.</title>
        <authorList>
            <person name="Polinski J.M."/>
            <person name="Zimin A.V."/>
            <person name="Clark K.F."/>
            <person name="Kohn A.B."/>
            <person name="Sadowski N."/>
            <person name="Timp W."/>
            <person name="Ptitsyn A."/>
            <person name="Khanna P."/>
            <person name="Romanova D.Y."/>
            <person name="Williams P."/>
            <person name="Greenwood S.J."/>
            <person name="Moroz L.L."/>
            <person name="Walt D.R."/>
            <person name="Bodnar A.G."/>
        </authorList>
    </citation>
    <scope>NUCLEOTIDE SEQUENCE</scope>
    <source>
        <strain evidence="4">GMGI-L3</strain>
    </source>
</reference>
<feature type="compositionally biased region" description="Basic and acidic residues" evidence="2">
    <location>
        <begin position="361"/>
        <end position="386"/>
    </location>
</feature>
<dbReference type="PROSITE" id="PS50103">
    <property type="entry name" value="ZF_C3H1"/>
    <property type="match status" value="2"/>
</dbReference>
<gene>
    <name evidence="4" type="ORF">Hamer_G010616</name>
</gene>
<dbReference type="SMART" id="SM00356">
    <property type="entry name" value="ZnF_C3H1"/>
    <property type="match status" value="2"/>
</dbReference>
<feature type="compositionally biased region" description="Polar residues" evidence="2">
    <location>
        <begin position="1544"/>
        <end position="1557"/>
    </location>
</feature>
<protein>
    <recommendedName>
        <fullName evidence="3">C3H1-type domain-containing protein</fullName>
    </recommendedName>
</protein>
<dbReference type="Proteomes" id="UP000747542">
    <property type="component" value="Unassembled WGS sequence"/>
</dbReference>
<dbReference type="Pfam" id="PF00642">
    <property type="entry name" value="zf-CCCH"/>
    <property type="match status" value="1"/>
</dbReference>
<keyword evidence="5" id="KW-1185">Reference proteome</keyword>
<sequence>MKLVRCEWAPSLVVEWLCGELEERGIPGPTYAHTLLSLLHHHYCPHPAPATPISATAYSGNATGRYHHPLSRRHLDDFDLRDLDLDDLLGHTTHPDADLPDLSSFTPQQRGGSRRARKRHKVRQKQRILTSEQLQKVAALQCLMSASDERYDLESLVEELCSRLKTAAENEHLNATNSTPACGNKDKCVTLNAVSQDSCNDTDDYASSSTPEEQAEKYYAAFPPLSRSCKENCVREKPWKSGDTLCSCVWEGKKSSFAAHSEAIQTSTIKMPRTHRKKCREKEKKEVEAKLDGIAIHEGSRRHHVSFTGHTAAKHKEAQLNESYDTDSASEPERNVDRWRKKFMGPLLDEDIGEGYIGDTSSRESSEDRDKGDQDIEKPRDDKSDKSSGPLSVVKGKMSQEEWECMGDLLLGASDNEGDSLHGGGGSRLFERGSTSGGTSGSSSDVETQEAESVRQLERKISDSVAQVWGQAGESLSHGQGEHVWDPPPVQEMALYTTIWGFNLPEPQDTQDCISLEHSHCSEIIQEPFTPINDDWHQSHSWHAVNPLSEEDPLLCSISGQSPLSNYKENSSKEASTLLHLHNSLEKSIWSDCNANNISGSEGTVLVCMDDQINNTLEPFGEKEAKCHTTEELENKLCESLMQLGLENIWENTLGLEGVFAELRVSNDNLECVSENNSCEEVVHDSQTDSEHEKMMALVEDVCKSYESQEEAAPDSSVIKQMPSGPSGPQADLRHTESSGFSMVIPRSKSVEPNSSLDQVSDNLLMGLGNKTVCHSRGFENTETLPPTQEEENLLTSPRTHFRPIRQDSVGSTADDHYEDGTMFIVNSERPELPFQRTSSGALFLESDLLEGSPKKYMVYKEPVPKLVQTEEEPEVVAHESFQAIALVPKFKVVNNEKFCQTEEENMPSRKRSFCINVEKMVPCEKVCLADHFTCKEDEQEPDVFEFQHQDFPDSNNLASIWKSGPQSSEAGYARNIWQIELEQDRENAWPQLNDIEGGGMTGNAWLEREGEGATGWSSEGHFEPPPESNINQKSEAVVIPTSLASLWHHSNSPTSPTIPSSMTSLQALWTGCTSRVNEDSESDTSRANMYIITNPTTYIPGKFHDSCQMSALTEVGPWKHIIDVEKCVNKKKDQIWLENCLLSNKQKLNTEDHQKRSGTVGAHTDAPGACTELRLEVDQEADELLGAVHAQTASSENLHPSSQPVVADDPSPQPLHERLKKCSSGNPVSKTANSSNPLCKTKTFPQEDTEREDLDDLAPGWEFNDGFEWGPQAVGTHEVEDCLDGVGDDEDGEGGEVLIYETDGTTYTIPVEYLDDSLYDQIFGTSDSATHRLGGSLPDLPLGEPTVIRFSNELEDEWKRSGIPYKVQLPRKPRPGRWLPPSRRPCTFFMEGSCRRSDCKFSHDLASITCRFWEEGSCLKGITCPFLHGYPLRRRRNKSEGAAHSEGEKPNHHRSSFEIDSEMDFPTLGSSCDSKMGSVDERNYVTSNIGNSGSHQAVARKKKRKFITITKNVLGEAKNAETDKTIRRIARRERWRRHTEITAATTDLHTATSTSNEPPPTQLNLRKSKRHRATASGHDDGTVSDY</sequence>
<feature type="zinc finger region" description="C3H1-type" evidence="1">
    <location>
        <begin position="1381"/>
        <end position="1407"/>
    </location>
</feature>
<feature type="region of interest" description="Disordered" evidence="2">
    <location>
        <begin position="1439"/>
        <end position="1458"/>
    </location>
</feature>
<feature type="compositionally biased region" description="Polar residues" evidence="2">
    <location>
        <begin position="1193"/>
        <end position="1205"/>
    </location>
</feature>
<evidence type="ECO:0000259" key="3">
    <source>
        <dbReference type="PROSITE" id="PS50103"/>
    </source>
</evidence>
<dbReference type="GO" id="GO:0008270">
    <property type="term" value="F:zinc ion binding"/>
    <property type="evidence" value="ECO:0007669"/>
    <property type="project" value="UniProtKB-KW"/>
</dbReference>
<dbReference type="InterPro" id="IPR000571">
    <property type="entry name" value="Znf_CCCH"/>
</dbReference>
<feature type="compositionally biased region" description="Polar residues" evidence="2">
    <location>
        <begin position="1224"/>
        <end position="1247"/>
    </location>
</feature>
<keyword evidence="1" id="KW-0862">Zinc</keyword>
<feature type="compositionally biased region" description="Basic residues" evidence="2">
    <location>
        <begin position="112"/>
        <end position="125"/>
    </location>
</feature>
<comment type="caution">
    <text evidence="4">The sequence shown here is derived from an EMBL/GenBank/DDBJ whole genome shotgun (WGS) entry which is preliminary data.</text>
</comment>
<feature type="region of interest" description="Disordered" evidence="2">
    <location>
        <begin position="706"/>
        <end position="733"/>
    </location>
</feature>
<organism evidence="4 5">
    <name type="scientific">Homarus americanus</name>
    <name type="common">American lobster</name>
    <dbReference type="NCBI Taxonomy" id="6706"/>
    <lineage>
        <taxon>Eukaryota</taxon>
        <taxon>Metazoa</taxon>
        <taxon>Ecdysozoa</taxon>
        <taxon>Arthropoda</taxon>
        <taxon>Crustacea</taxon>
        <taxon>Multicrustacea</taxon>
        <taxon>Malacostraca</taxon>
        <taxon>Eumalacostraca</taxon>
        <taxon>Eucarida</taxon>
        <taxon>Decapoda</taxon>
        <taxon>Pleocyemata</taxon>
        <taxon>Astacidea</taxon>
        <taxon>Nephropoidea</taxon>
        <taxon>Nephropidae</taxon>
        <taxon>Homarus</taxon>
    </lineage>
</organism>
<proteinExistence type="predicted"/>
<feature type="region of interest" description="Disordered" evidence="2">
    <location>
        <begin position="416"/>
        <end position="457"/>
    </location>
</feature>
<feature type="region of interest" description="Disordered" evidence="2">
    <location>
        <begin position="96"/>
        <end position="125"/>
    </location>
</feature>
<feature type="compositionally biased region" description="Basic and acidic residues" evidence="2">
    <location>
        <begin position="1578"/>
        <end position="1587"/>
    </location>
</feature>
<name>A0A8J5MJB3_HOMAM</name>
<feature type="domain" description="C3H1-type" evidence="3">
    <location>
        <begin position="1381"/>
        <end position="1407"/>
    </location>
</feature>
<evidence type="ECO:0000256" key="2">
    <source>
        <dbReference type="SAM" id="MobiDB-lite"/>
    </source>
</evidence>
<dbReference type="Gene3D" id="4.10.1000.10">
    <property type="entry name" value="Zinc finger, CCCH-type"/>
    <property type="match status" value="1"/>
</dbReference>
<evidence type="ECO:0000256" key="1">
    <source>
        <dbReference type="PROSITE-ProRule" id="PRU00723"/>
    </source>
</evidence>
<keyword evidence="1" id="KW-0863">Zinc-finger</keyword>
<dbReference type="PANTHER" id="PTHR17611:SF3">
    <property type="entry name" value="DNA SEGMENT, CHR 5, ERATO DOI 579, EXPRESSED"/>
    <property type="match status" value="1"/>
</dbReference>
<dbReference type="InterPro" id="IPR027871">
    <property type="entry name" value="DUF4603"/>
</dbReference>
<feature type="domain" description="C3H1-type" evidence="3">
    <location>
        <begin position="1410"/>
        <end position="1432"/>
    </location>
</feature>
<keyword evidence="1" id="KW-0479">Metal-binding</keyword>
<dbReference type="Pfam" id="PF15376">
    <property type="entry name" value="DUF4603"/>
    <property type="match status" value="1"/>
</dbReference>
<dbReference type="PANTHER" id="PTHR17611">
    <property type="entry name" value="DNA SEGMENT, CHR 5, ERATO DOI 579, EXPRESSED"/>
    <property type="match status" value="1"/>
</dbReference>
<feature type="region of interest" description="Disordered" evidence="2">
    <location>
        <begin position="350"/>
        <end position="399"/>
    </location>
</feature>
<accession>A0A8J5MJB3</accession>
<feature type="compositionally biased region" description="Basic and acidic residues" evidence="2">
    <location>
        <begin position="1439"/>
        <end position="1451"/>
    </location>
</feature>
<dbReference type="EMBL" id="JAHLQT010047199">
    <property type="protein sequence ID" value="KAG7153320.1"/>
    <property type="molecule type" value="Genomic_DNA"/>
</dbReference>
<feature type="region of interest" description="Disordered" evidence="2">
    <location>
        <begin position="311"/>
        <end position="338"/>
    </location>
</feature>
<evidence type="ECO:0000313" key="5">
    <source>
        <dbReference type="Proteomes" id="UP000747542"/>
    </source>
</evidence>